<keyword evidence="3" id="KW-1185">Reference proteome</keyword>
<name>A0A7K3WLU2_9FLAO</name>
<accession>A0A7K3WLU2</accession>
<reference evidence="2 3" key="1">
    <citation type="submission" date="2020-02" db="EMBL/GenBank/DDBJ databases">
        <title>Out from the shadows clarifying the taxonomy of the family Cryomorphaceae and related taxa by utilizing the GTDB taxonomic framework.</title>
        <authorList>
            <person name="Bowman J.P."/>
        </authorList>
    </citation>
    <scope>NUCLEOTIDE SEQUENCE [LARGE SCALE GENOMIC DNA]</scope>
    <source>
        <strain evidence="2 3">QSSC 1-22</strain>
    </source>
</reference>
<protein>
    <recommendedName>
        <fullName evidence="4">Beta-lactamase-inhibitor-like PepSY-like domain-containing protein</fullName>
    </recommendedName>
</protein>
<proteinExistence type="predicted"/>
<evidence type="ECO:0000313" key="3">
    <source>
        <dbReference type="Proteomes" id="UP000486602"/>
    </source>
</evidence>
<evidence type="ECO:0000313" key="2">
    <source>
        <dbReference type="EMBL" id="NEN22478.1"/>
    </source>
</evidence>
<organism evidence="2 3">
    <name type="scientific">Cryomorpha ignava</name>
    <dbReference type="NCBI Taxonomy" id="101383"/>
    <lineage>
        <taxon>Bacteria</taxon>
        <taxon>Pseudomonadati</taxon>
        <taxon>Bacteroidota</taxon>
        <taxon>Flavobacteriia</taxon>
        <taxon>Flavobacteriales</taxon>
        <taxon>Cryomorphaceae</taxon>
        <taxon>Cryomorpha</taxon>
    </lineage>
</organism>
<dbReference type="EMBL" id="JAAGVY010000003">
    <property type="protein sequence ID" value="NEN22478.1"/>
    <property type="molecule type" value="Genomic_DNA"/>
</dbReference>
<gene>
    <name evidence="2" type="ORF">G3O08_03045</name>
</gene>
<dbReference type="Proteomes" id="UP000486602">
    <property type="component" value="Unassembled WGS sequence"/>
</dbReference>
<dbReference type="RefSeq" id="WP_163283204.1">
    <property type="nucleotide sequence ID" value="NZ_JAAGVY010000003.1"/>
</dbReference>
<sequence>MKKSIIALSTMFLLAIGAANAQTETTQVANVQETEVQESVATDVQIEQVEQDEKSEIKFDALPSNVQEVLESDRFNTWDVSKVYEMTDEKDKKVYEVVLTNGEKKATYKFDAEGKTIG</sequence>
<evidence type="ECO:0000256" key="1">
    <source>
        <dbReference type="SAM" id="SignalP"/>
    </source>
</evidence>
<comment type="caution">
    <text evidence="2">The sequence shown here is derived from an EMBL/GenBank/DDBJ whole genome shotgun (WGS) entry which is preliminary data.</text>
</comment>
<evidence type="ECO:0008006" key="4">
    <source>
        <dbReference type="Google" id="ProtNLM"/>
    </source>
</evidence>
<feature type="signal peptide" evidence="1">
    <location>
        <begin position="1"/>
        <end position="21"/>
    </location>
</feature>
<dbReference type="SUPFAM" id="SSF160574">
    <property type="entry name" value="BT0923-like"/>
    <property type="match status" value="1"/>
</dbReference>
<dbReference type="AlphaFoldDB" id="A0A7K3WLU2"/>
<dbReference type="Gene3D" id="3.10.450.360">
    <property type="match status" value="1"/>
</dbReference>
<keyword evidence="1" id="KW-0732">Signal</keyword>
<feature type="chain" id="PRO_5029638201" description="Beta-lactamase-inhibitor-like PepSY-like domain-containing protein" evidence="1">
    <location>
        <begin position="22"/>
        <end position="118"/>
    </location>
</feature>